<dbReference type="PANTHER" id="PTHR22916">
    <property type="entry name" value="GLYCOSYLTRANSFERASE"/>
    <property type="match status" value="1"/>
</dbReference>
<reference evidence="2" key="2">
    <citation type="submission" date="2023-01" db="EMBL/GenBank/DDBJ databases">
        <title>Draft genome sequence of Pseudoalteromonas tetraodonis strain NBRC 103034.</title>
        <authorList>
            <person name="Sun Q."/>
            <person name="Mori K."/>
        </authorList>
    </citation>
    <scope>NUCLEOTIDE SEQUENCE</scope>
    <source>
        <strain evidence="2">NBRC 103034</strain>
    </source>
</reference>
<dbReference type="GO" id="GO:0016758">
    <property type="term" value="F:hexosyltransferase activity"/>
    <property type="evidence" value="ECO:0007669"/>
    <property type="project" value="UniProtKB-ARBA"/>
</dbReference>
<keyword evidence="2" id="KW-0808">Transferase</keyword>
<keyword evidence="3" id="KW-1185">Reference proteome</keyword>
<comment type="caution">
    <text evidence="2">The sequence shown here is derived from an EMBL/GenBank/DDBJ whole genome shotgun (WGS) entry which is preliminary data.</text>
</comment>
<evidence type="ECO:0000313" key="3">
    <source>
        <dbReference type="Proteomes" id="UP001161408"/>
    </source>
</evidence>
<accession>A0AA37RZN9</accession>
<dbReference type="SUPFAM" id="SSF53448">
    <property type="entry name" value="Nucleotide-diphospho-sugar transferases"/>
    <property type="match status" value="1"/>
</dbReference>
<dbReference type="RefSeq" id="WP_174818651.1">
    <property type="nucleotide sequence ID" value="NZ_BJXY01000055.1"/>
</dbReference>
<sequence>MIENKPLVSIIMPAYNSELYIGEAIKSVLSQTYDNWQLLITDDCSTDNTRDIVNAFIATDNRIKLFISNENGGAGKARNNSIEKAKGRFVAFLDADDQWLPEKLTTQISFMLQHNYAFTFTAYQKVEGGVRKRKVLPPKSTCYKRLLSSNVIGCLTVIYDTYTLGKRYMPIIRKRQDMGLWLNILKDVPNAYSINKVLALYRVDSGMTQNKFKILKWQWLFYRDVVKLSLPQTIYHFFFYSLKGFSKYFS</sequence>
<dbReference type="InterPro" id="IPR029044">
    <property type="entry name" value="Nucleotide-diphossugar_trans"/>
</dbReference>
<dbReference type="EMBL" id="BSNE01000001">
    <property type="protein sequence ID" value="GLQ01149.1"/>
    <property type="molecule type" value="Genomic_DNA"/>
</dbReference>
<proteinExistence type="predicted"/>
<organism evidence="2 3">
    <name type="scientific">Pseudoalteromonas tetraodonis GFC</name>
    <dbReference type="NCBI Taxonomy" id="1315271"/>
    <lineage>
        <taxon>Bacteria</taxon>
        <taxon>Pseudomonadati</taxon>
        <taxon>Pseudomonadota</taxon>
        <taxon>Gammaproteobacteria</taxon>
        <taxon>Alteromonadales</taxon>
        <taxon>Pseudoalteromonadaceae</taxon>
        <taxon>Pseudoalteromonas</taxon>
    </lineage>
</organism>
<gene>
    <name evidence="2" type="primary">tuaG</name>
    <name evidence="2" type="ORF">GCM10007914_00300</name>
</gene>
<dbReference type="CDD" id="cd00761">
    <property type="entry name" value="Glyco_tranf_GTA_type"/>
    <property type="match status" value="1"/>
</dbReference>
<dbReference type="PANTHER" id="PTHR22916:SF3">
    <property type="entry name" value="UDP-GLCNAC:BETAGAL BETA-1,3-N-ACETYLGLUCOSAMINYLTRANSFERASE-LIKE PROTEIN 1"/>
    <property type="match status" value="1"/>
</dbReference>
<protein>
    <submittedName>
        <fullName evidence="2">Glycosyl transferase</fullName>
    </submittedName>
</protein>
<dbReference type="InterPro" id="IPR001173">
    <property type="entry name" value="Glyco_trans_2-like"/>
</dbReference>
<dbReference type="Pfam" id="PF00535">
    <property type="entry name" value="Glycos_transf_2"/>
    <property type="match status" value="1"/>
</dbReference>
<reference evidence="2" key="1">
    <citation type="journal article" date="2014" name="Int. J. Syst. Evol. Microbiol.">
        <title>Complete genome sequence of Corynebacterium casei LMG S-19264T (=DSM 44701T), isolated from a smear-ripened cheese.</title>
        <authorList>
            <consortium name="US DOE Joint Genome Institute (JGI-PGF)"/>
            <person name="Walter F."/>
            <person name="Albersmeier A."/>
            <person name="Kalinowski J."/>
            <person name="Ruckert C."/>
        </authorList>
    </citation>
    <scope>NUCLEOTIDE SEQUENCE</scope>
    <source>
        <strain evidence="2">NBRC 103034</strain>
    </source>
</reference>
<feature type="domain" description="Glycosyltransferase 2-like" evidence="1">
    <location>
        <begin position="9"/>
        <end position="136"/>
    </location>
</feature>
<dbReference type="AlphaFoldDB" id="A0AA37RZN9"/>
<dbReference type="Proteomes" id="UP001161408">
    <property type="component" value="Unassembled WGS sequence"/>
</dbReference>
<dbReference type="Gene3D" id="3.90.550.10">
    <property type="entry name" value="Spore Coat Polysaccharide Biosynthesis Protein SpsA, Chain A"/>
    <property type="match status" value="1"/>
</dbReference>
<name>A0AA37RZN9_9GAMM</name>
<evidence type="ECO:0000313" key="2">
    <source>
        <dbReference type="EMBL" id="GLQ01149.1"/>
    </source>
</evidence>
<evidence type="ECO:0000259" key="1">
    <source>
        <dbReference type="Pfam" id="PF00535"/>
    </source>
</evidence>